<dbReference type="AlphaFoldDB" id="A0A426YAV0"/>
<evidence type="ECO:0000313" key="2">
    <source>
        <dbReference type="EMBL" id="RRT48816.1"/>
    </source>
</evidence>
<dbReference type="InterPro" id="IPR040283">
    <property type="entry name" value="DDB_G0292058-like"/>
</dbReference>
<protein>
    <recommendedName>
        <fullName evidence="4">Dirigent protein</fullName>
    </recommendedName>
</protein>
<evidence type="ECO:0000313" key="3">
    <source>
        <dbReference type="Proteomes" id="UP000287651"/>
    </source>
</evidence>
<reference evidence="2 3" key="1">
    <citation type="journal article" date="2014" name="Agronomy (Basel)">
        <title>A Draft Genome Sequence for Ensete ventricosum, the Drought-Tolerant Tree Against Hunger.</title>
        <authorList>
            <person name="Harrison J."/>
            <person name="Moore K.A."/>
            <person name="Paszkiewicz K."/>
            <person name="Jones T."/>
            <person name="Grant M."/>
            <person name="Ambacheew D."/>
            <person name="Muzemil S."/>
            <person name="Studholme D.J."/>
        </authorList>
    </citation>
    <scope>NUCLEOTIDE SEQUENCE [LARGE SCALE GENOMIC DNA]</scope>
</reference>
<dbReference type="GO" id="GO:0005886">
    <property type="term" value="C:plasma membrane"/>
    <property type="evidence" value="ECO:0007669"/>
    <property type="project" value="TreeGrafter"/>
</dbReference>
<gene>
    <name evidence="2" type="ORF">B296_00035980</name>
</gene>
<accession>A0A426YAV0</accession>
<evidence type="ECO:0000256" key="1">
    <source>
        <dbReference type="SAM" id="SignalP"/>
    </source>
</evidence>
<keyword evidence="1" id="KW-0732">Signal</keyword>
<dbReference type="GO" id="GO:0009506">
    <property type="term" value="C:plasmodesma"/>
    <property type="evidence" value="ECO:0007669"/>
    <property type="project" value="TreeGrafter"/>
</dbReference>
<dbReference type="PANTHER" id="PTHR31414">
    <property type="entry name" value="TRANSMEMBRANE PROTEIN DDB_G0292058"/>
    <property type="match status" value="1"/>
</dbReference>
<dbReference type="Proteomes" id="UP000287651">
    <property type="component" value="Unassembled WGS sequence"/>
</dbReference>
<name>A0A426YAV0_ENSVE</name>
<comment type="caution">
    <text evidence="2">The sequence shown here is derived from an EMBL/GenBank/DDBJ whole genome shotgun (WGS) entry which is preliminary data.</text>
</comment>
<dbReference type="PANTHER" id="PTHR31414:SF15">
    <property type="entry name" value="PLASMA MEMBRANE FUSION PROTEIN"/>
    <property type="match status" value="1"/>
</dbReference>
<feature type="signal peptide" evidence="1">
    <location>
        <begin position="1"/>
        <end position="24"/>
    </location>
</feature>
<organism evidence="2 3">
    <name type="scientific">Ensete ventricosum</name>
    <name type="common">Abyssinian banana</name>
    <name type="synonym">Musa ensete</name>
    <dbReference type="NCBI Taxonomy" id="4639"/>
    <lineage>
        <taxon>Eukaryota</taxon>
        <taxon>Viridiplantae</taxon>
        <taxon>Streptophyta</taxon>
        <taxon>Embryophyta</taxon>
        <taxon>Tracheophyta</taxon>
        <taxon>Spermatophyta</taxon>
        <taxon>Magnoliopsida</taxon>
        <taxon>Liliopsida</taxon>
        <taxon>Zingiberales</taxon>
        <taxon>Musaceae</taxon>
        <taxon>Ensete</taxon>
    </lineage>
</organism>
<feature type="chain" id="PRO_5019585876" description="Dirigent protein" evidence="1">
    <location>
        <begin position="25"/>
        <end position="104"/>
    </location>
</feature>
<sequence>MMAFGRAQAILMFATISLHSAVAALQETPVSGAAEDVFFISRRSSANSPARILVENTSFVLAAERTQRRDPLNGFKAYTGGWNISDLHYLAVSSPHQSTASSNF</sequence>
<evidence type="ECO:0008006" key="4">
    <source>
        <dbReference type="Google" id="ProtNLM"/>
    </source>
</evidence>
<dbReference type="EMBL" id="AMZH03013711">
    <property type="protein sequence ID" value="RRT48816.1"/>
    <property type="molecule type" value="Genomic_DNA"/>
</dbReference>
<proteinExistence type="predicted"/>